<keyword evidence="5" id="KW-0675">Receptor</keyword>
<dbReference type="Pfam" id="PF00001">
    <property type="entry name" value="7tm_1"/>
    <property type="match status" value="2"/>
</dbReference>
<feature type="transmembrane region" description="Helical" evidence="6">
    <location>
        <begin position="471"/>
        <end position="494"/>
    </location>
</feature>
<feature type="transmembrane region" description="Helical" evidence="6">
    <location>
        <begin position="229"/>
        <end position="255"/>
    </location>
</feature>
<sequence>MGFEAMKNGQILDGVMMTAAGIGLLGNLLVCITVVKVKHLHSLTNYLLLNLAVSDLMTCFIYLLTNILKQLGIPPADASITVWSHVFCRVMYSNYLFFSFSFVSVYNLVIISFERYVAIVYPLRYAEICTKRRVGVAICSAWGVGFLLYLIHFFGIYVDEGNAVSLYCTYGHSWAWHFIPFVFGFLFPLSAMLWAYYQIIKTLKMSARRQLLPGHAGELFDARRRVIRLMLLVTGVFVLLFGGTQPIQMIIVFTINDTYETTESAGTYACLLLYLFNEIPAMLTSILNPIIYAFKYKAFRRGMKEGLCPCLRGGLVSPTVSRVDSMAAQNNQSFNNTEYFQGTVNPFPGWLSILLLCCAVVGFLSNILVCVTVLKSKFLHDITHYLILNLAVSDGLCCFMFAINTLLDLLNYPDAISSEIGKRVYCHLMHSDYLFHSFAYISAYSLVLVALERFVGIVYPLRYVCICTKRVIWFSVCLAWVMGLCAYMIHLVGVRYEPSGVTYNDRCVLNYHSWQWHFLPFIVGFVLPLIVMLWAYVRIIRTLKQSSRNRDTMAQVLESRTATKRVIHLMLIVTITYGILYIPTQPAYMITIIIYQQHAEFGMLLTDLLSKVPVLFNSIINPFIYAYKYKKFRKGLRNMACRWCRNSINVDDSVRYDRQNSGPALTFRLQNIESQHGHPSVKQTIQAKIET</sequence>
<feature type="transmembrane region" description="Helical" evidence="6">
    <location>
        <begin position="569"/>
        <end position="596"/>
    </location>
</feature>
<dbReference type="GO" id="GO:0016020">
    <property type="term" value="C:membrane"/>
    <property type="evidence" value="ECO:0007669"/>
    <property type="project" value="UniProtKB-SubCell"/>
</dbReference>
<proteinExistence type="inferred from homology"/>
<evidence type="ECO:0000256" key="6">
    <source>
        <dbReference type="SAM" id="Phobius"/>
    </source>
</evidence>
<dbReference type="PANTHER" id="PTHR45698:SF1">
    <property type="entry name" value="TRACE AMINE-ASSOCIATED RECEPTOR 13C-LIKE"/>
    <property type="match status" value="1"/>
</dbReference>
<accession>A0A914B833</accession>
<feature type="transmembrane region" description="Helical" evidence="6">
    <location>
        <begin position="514"/>
        <end position="537"/>
    </location>
</feature>
<dbReference type="CDD" id="cd00637">
    <property type="entry name" value="7tm_classA_rhodopsin-like"/>
    <property type="match status" value="2"/>
</dbReference>
<evidence type="ECO:0000256" key="1">
    <source>
        <dbReference type="ARBA" id="ARBA00004370"/>
    </source>
</evidence>
<name>A0A914B833_PATMI</name>
<dbReference type="OMA" id="FFIRTEP"/>
<keyword evidence="2 5" id="KW-0812">Transmembrane</keyword>
<keyword evidence="9" id="KW-1185">Reference proteome</keyword>
<dbReference type="PANTHER" id="PTHR45698">
    <property type="entry name" value="TRACE AMINE-ASSOCIATED RECEPTOR 19N-RELATED"/>
    <property type="match status" value="1"/>
</dbReference>
<dbReference type="GeneID" id="119740675"/>
<dbReference type="EnsemblMetazoa" id="XM_038216052.1">
    <property type="protein sequence ID" value="XP_038071980.1"/>
    <property type="gene ID" value="LOC119740675"/>
</dbReference>
<feature type="transmembrane region" description="Helical" evidence="6">
    <location>
        <begin position="350"/>
        <end position="374"/>
    </location>
</feature>
<feature type="transmembrane region" description="Helical" evidence="6">
    <location>
        <begin position="134"/>
        <end position="158"/>
    </location>
</feature>
<dbReference type="SUPFAM" id="SSF81321">
    <property type="entry name" value="Family A G protein-coupled receptor-like"/>
    <property type="match status" value="2"/>
</dbReference>
<evidence type="ECO:0000256" key="5">
    <source>
        <dbReference type="RuleBase" id="RU000688"/>
    </source>
</evidence>
<feature type="transmembrane region" description="Helical" evidence="6">
    <location>
        <begin position="178"/>
        <end position="199"/>
    </location>
</feature>
<dbReference type="InterPro" id="IPR017452">
    <property type="entry name" value="GPCR_Rhodpsn_7TM"/>
</dbReference>
<reference evidence="8" key="1">
    <citation type="submission" date="2022-11" db="UniProtKB">
        <authorList>
            <consortium name="EnsemblMetazoa"/>
        </authorList>
    </citation>
    <scope>IDENTIFICATION</scope>
</reference>
<feature type="transmembrane region" description="Helical" evidence="6">
    <location>
        <begin position="608"/>
        <end position="627"/>
    </location>
</feature>
<dbReference type="OrthoDB" id="10017003at2759"/>
<keyword evidence="5" id="KW-0297">G-protein coupled receptor</keyword>
<dbReference type="Proteomes" id="UP000887568">
    <property type="component" value="Unplaced"/>
</dbReference>
<feature type="transmembrane region" description="Helical" evidence="6">
    <location>
        <begin position="15"/>
        <end position="35"/>
    </location>
</feature>
<dbReference type="SMART" id="SM01381">
    <property type="entry name" value="7TM_GPCR_Srsx"/>
    <property type="match status" value="1"/>
</dbReference>
<dbReference type="PROSITE" id="PS50262">
    <property type="entry name" value="G_PROTEIN_RECEP_F1_2"/>
    <property type="match status" value="2"/>
</dbReference>
<dbReference type="RefSeq" id="XP_038071980.1">
    <property type="nucleotide sequence ID" value="XM_038216052.1"/>
</dbReference>
<keyword evidence="5" id="KW-0807">Transducer</keyword>
<dbReference type="GO" id="GO:0004930">
    <property type="term" value="F:G protein-coupled receptor activity"/>
    <property type="evidence" value="ECO:0007669"/>
    <property type="project" value="UniProtKB-KW"/>
</dbReference>
<evidence type="ECO:0000259" key="7">
    <source>
        <dbReference type="PROSITE" id="PS50262"/>
    </source>
</evidence>
<evidence type="ECO:0000313" key="9">
    <source>
        <dbReference type="Proteomes" id="UP000887568"/>
    </source>
</evidence>
<keyword evidence="4 6" id="KW-0472">Membrane</keyword>
<protein>
    <recommendedName>
        <fullName evidence="7">G-protein coupled receptors family 1 profile domain-containing protein</fullName>
    </recommendedName>
</protein>
<dbReference type="InterPro" id="IPR000276">
    <property type="entry name" value="GPCR_Rhodpsn"/>
</dbReference>
<feature type="domain" description="G-protein coupled receptors family 1 profile" evidence="7">
    <location>
        <begin position="365"/>
        <end position="625"/>
    </location>
</feature>
<evidence type="ECO:0000256" key="2">
    <source>
        <dbReference type="ARBA" id="ARBA00022692"/>
    </source>
</evidence>
<comment type="similarity">
    <text evidence="5">Belongs to the G-protein coupled receptor 1 family.</text>
</comment>
<dbReference type="PRINTS" id="PR00237">
    <property type="entry name" value="GPCRRHODOPSN"/>
</dbReference>
<evidence type="ECO:0000256" key="3">
    <source>
        <dbReference type="ARBA" id="ARBA00022989"/>
    </source>
</evidence>
<feature type="transmembrane region" description="Helical" evidence="6">
    <location>
        <begin position="95"/>
        <end position="113"/>
    </location>
</feature>
<dbReference type="Gene3D" id="1.20.1070.10">
    <property type="entry name" value="Rhodopsin 7-helix transmembrane proteins"/>
    <property type="match status" value="2"/>
</dbReference>
<dbReference type="PROSITE" id="PS00237">
    <property type="entry name" value="G_PROTEIN_RECEP_F1_1"/>
    <property type="match status" value="2"/>
</dbReference>
<feature type="transmembrane region" description="Helical" evidence="6">
    <location>
        <begin position="47"/>
        <end position="65"/>
    </location>
</feature>
<feature type="domain" description="G-protein coupled receptors family 1 profile" evidence="7">
    <location>
        <begin position="26"/>
        <end position="292"/>
    </location>
</feature>
<dbReference type="AlphaFoldDB" id="A0A914B833"/>
<keyword evidence="3 6" id="KW-1133">Transmembrane helix</keyword>
<evidence type="ECO:0000256" key="4">
    <source>
        <dbReference type="ARBA" id="ARBA00023136"/>
    </source>
</evidence>
<feature type="transmembrane region" description="Helical" evidence="6">
    <location>
        <begin position="438"/>
        <end position="459"/>
    </location>
</feature>
<feature type="transmembrane region" description="Helical" evidence="6">
    <location>
        <begin position="386"/>
        <end position="407"/>
    </location>
</feature>
<organism evidence="8 9">
    <name type="scientific">Patiria miniata</name>
    <name type="common">Bat star</name>
    <name type="synonym">Asterina miniata</name>
    <dbReference type="NCBI Taxonomy" id="46514"/>
    <lineage>
        <taxon>Eukaryota</taxon>
        <taxon>Metazoa</taxon>
        <taxon>Echinodermata</taxon>
        <taxon>Eleutherozoa</taxon>
        <taxon>Asterozoa</taxon>
        <taxon>Asteroidea</taxon>
        <taxon>Valvatacea</taxon>
        <taxon>Valvatida</taxon>
        <taxon>Asterinidae</taxon>
        <taxon>Patiria</taxon>
    </lineage>
</organism>
<evidence type="ECO:0000313" key="8">
    <source>
        <dbReference type="EnsemblMetazoa" id="XP_038071980.1"/>
    </source>
</evidence>
<comment type="subcellular location">
    <subcellularLocation>
        <location evidence="1">Membrane</location>
    </subcellularLocation>
</comment>